<keyword evidence="1" id="KW-0812">Transmembrane</keyword>
<evidence type="ECO:0000313" key="2">
    <source>
        <dbReference type="EMBL" id="KAB0267111.1"/>
    </source>
</evidence>
<evidence type="ECO:0000313" key="3">
    <source>
        <dbReference type="Proteomes" id="UP000325684"/>
    </source>
</evidence>
<name>A0A5N3PBN6_9HYPH</name>
<evidence type="ECO:0000256" key="1">
    <source>
        <dbReference type="SAM" id="Phobius"/>
    </source>
</evidence>
<accession>A0A5N3PBN6</accession>
<dbReference type="OrthoDB" id="8020692at2"/>
<organism evidence="2 3">
    <name type="scientific">Microvirga brassicacearum</name>
    <dbReference type="NCBI Taxonomy" id="2580413"/>
    <lineage>
        <taxon>Bacteria</taxon>
        <taxon>Pseudomonadati</taxon>
        <taxon>Pseudomonadota</taxon>
        <taxon>Alphaproteobacteria</taxon>
        <taxon>Hyphomicrobiales</taxon>
        <taxon>Methylobacteriaceae</taxon>
        <taxon>Microvirga</taxon>
    </lineage>
</organism>
<keyword evidence="3" id="KW-1185">Reference proteome</keyword>
<dbReference type="EMBL" id="VCMV01000014">
    <property type="protein sequence ID" value="KAB0267111.1"/>
    <property type="molecule type" value="Genomic_DNA"/>
</dbReference>
<reference evidence="2 3" key="1">
    <citation type="journal article" date="2019" name="Microorganisms">
        <title>Genome Insights into the Novel Species Microvirga brassicacearum, a Rapeseed Endophyte with Biotechnological Potential.</title>
        <authorList>
            <person name="Jimenez-Gomez A."/>
            <person name="Saati-Santamaria Z."/>
            <person name="Igual J.M."/>
            <person name="Rivas R."/>
            <person name="Mateos P.F."/>
            <person name="Garcia-Fraile P."/>
        </authorList>
    </citation>
    <scope>NUCLEOTIDE SEQUENCE [LARGE SCALE GENOMIC DNA]</scope>
    <source>
        <strain evidence="2 3">CDVBN77</strain>
    </source>
</reference>
<dbReference type="AlphaFoldDB" id="A0A5N3PBN6"/>
<sequence>MPASRKKTEYHVASRVQRLDRRQECRFMLALIMLMGFATISVLATTREALSDPQSSVLLDHR</sequence>
<feature type="transmembrane region" description="Helical" evidence="1">
    <location>
        <begin position="27"/>
        <end position="46"/>
    </location>
</feature>
<protein>
    <submittedName>
        <fullName evidence="2">Uncharacterized protein</fullName>
    </submittedName>
</protein>
<keyword evidence="1" id="KW-1133">Transmembrane helix</keyword>
<proteinExistence type="predicted"/>
<gene>
    <name evidence="2" type="ORF">FEZ63_11850</name>
</gene>
<keyword evidence="1" id="KW-0472">Membrane</keyword>
<dbReference type="Proteomes" id="UP000325684">
    <property type="component" value="Unassembled WGS sequence"/>
</dbReference>
<comment type="caution">
    <text evidence="2">The sequence shown here is derived from an EMBL/GenBank/DDBJ whole genome shotgun (WGS) entry which is preliminary data.</text>
</comment>
<dbReference type="RefSeq" id="WP_150944601.1">
    <property type="nucleotide sequence ID" value="NZ_VCMV01000014.1"/>
</dbReference>